<evidence type="ECO:0000256" key="4">
    <source>
        <dbReference type="ARBA" id="ARBA00022525"/>
    </source>
</evidence>
<keyword evidence="5" id="KW-0272">Extracellular matrix</keyword>
<comment type="function">
    <text evidence="9">Ligand for members of the frizzled family of seven transmembrane receptors.</text>
</comment>
<dbReference type="CDD" id="cd19340">
    <property type="entry name" value="Wnt_Wnt8"/>
    <property type="match status" value="1"/>
</dbReference>
<dbReference type="PANTHER" id="PTHR12027:SF81">
    <property type="entry name" value="WNT INHIBITOR OF DORSAL PROTEIN"/>
    <property type="match status" value="1"/>
</dbReference>
<dbReference type="PRINTS" id="PR01349">
    <property type="entry name" value="WNTPROTEIN"/>
</dbReference>
<evidence type="ECO:0000256" key="3">
    <source>
        <dbReference type="ARBA" id="ARBA00022473"/>
    </source>
</evidence>
<evidence type="ECO:0000256" key="6">
    <source>
        <dbReference type="ARBA" id="ARBA00022687"/>
    </source>
</evidence>
<dbReference type="GO" id="GO:0016055">
    <property type="term" value="P:Wnt signaling pathway"/>
    <property type="evidence" value="ECO:0007669"/>
    <property type="project" value="UniProtKB-KW"/>
</dbReference>
<keyword evidence="12" id="KW-1185">Reference proteome</keyword>
<accession>A0ABD2NKI8</accession>
<organism evidence="11 12">
    <name type="scientific">Cryptolaemus montrouzieri</name>
    <dbReference type="NCBI Taxonomy" id="559131"/>
    <lineage>
        <taxon>Eukaryota</taxon>
        <taxon>Metazoa</taxon>
        <taxon>Ecdysozoa</taxon>
        <taxon>Arthropoda</taxon>
        <taxon>Hexapoda</taxon>
        <taxon>Insecta</taxon>
        <taxon>Pterygota</taxon>
        <taxon>Neoptera</taxon>
        <taxon>Endopterygota</taxon>
        <taxon>Coleoptera</taxon>
        <taxon>Polyphaga</taxon>
        <taxon>Cucujiformia</taxon>
        <taxon>Coccinelloidea</taxon>
        <taxon>Coccinellidae</taxon>
        <taxon>Scymninae</taxon>
        <taxon>Scymnini</taxon>
        <taxon>Cryptolaemus</taxon>
    </lineage>
</organism>
<reference evidence="11 12" key="1">
    <citation type="journal article" date="2021" name="BMC Biol.">
        <title>Horizontally acquired antibacterial genes associated with adaptive radiation of ladybird beetles.</title>
        <authorList>
            <person name="Li H.S."/>
            <person name="Tang X.F."/>
            <person name="Huang Y.H."/>
            <person name="Xu Z.Y."/>
            <person name="Chen M.L."/>
            <person name="Du X.Y."/>
            <person name="Qiu B.Y."/>
            <person name="Chen P.T."/>
            <person name="Zhang W."/>
            <person name="Slipinski A."/>
            <person name="Escalona H.E."/>
            <person name="Waterhouse R.M."/>
            <person name="Zwick A."/>
            <person name="Pang H."/>
        </authorList>
    </citation>
    <scope>NUCLEOTIDE SEQUENCE [LARGE SCALE GENOMIC DNA]</scope>
    <source>
        <strain evidence="11">SYSU2018</strain>
    </source>
</reference>
<dbReference type="InterPro" id="IPR005817">
    <property type="entry name" value="Wnt"/>
</dbReference>
<keyword evidence="7" id="KW-1015">Disulfide bond</keyword>
<dbReference type="Pfam" id="PF17900">
    <property type="entry name" value="Peptidase_M1_N"/>
    <property type="match status" value="1"/>
</dbReference>
<dbReference type="InterPro" id="IPR043158">
    <property type="entry name" value="Wnt_C"/>
</dbReference>
<dbReference type="AlphaFoldDB" id="A0ABD2NKI8"/>
<dbReference type="PANTHER" id="PTHR12027">
    <property type="entry name" value="WNT RELATED"/>
    <property type="match status" value="1"/>
</dbReference>
<comment type="similarity">
    <text evidence="2 9">Belongs to the Wnt family.</text>
</comment>
<dbReference type="InterPro" id="IPR042097">
    <property type="entry name" value="Aminopeptidase_N-like_N_sf"/>
</dbReference>
<evidence type="ECO:0000256" key="1">
    <source>
        <dbReference type="ARBA" id="ARBA00004498"/>
    </source>
</evidence>
<keyword evidence="3 9" id="KW-0217">Developmental protein</keyword>
<evidence type="ECO:0000256" key="7">
    <source>
        <dbReference type="ARBA" id="ARBA00023157"/>
    </source>
</evidence>
<dbReference type="PROSITE" id="PS00246">
    <property type="entry name" value="WNT1"/>
    <property type="match status" value="1"/>
</dbReference>
<dbReference type="InterPro" id="IPR045357">
    <property type="entry name" value="Aminopeptidase_N-like_N"/>
</dbReference>
<evidence type="ECO:0000313" key="12">
    <source>
        <dbReference type="Proteomes" id="UP001516400"/>
    </source>
</evidence>
<comment type="caution">
    <text evidence="11">The sequence shown here is derived from an EMBL/GenBank/DDBJ whole genome shotgun (WGS) entry which is preliminary data.</text>
</comment>
<dbReference type="EMBL" id="JABFTP020000124">
    <property type="protein sequence ID" value="KAL3279070.1"/>
    <property type="molecule type" value="Genomic_DNA"/>
</dbReference>
<evidence type="ECO:0000256" key="8">
    <source>
        <dbReference type="ARBA" id="ARBA00023288"/>
    </source>
</evidence>
<dbReference type="Gene3D" id="2.60.40.1730">
    <property type="entry name" value="tricorn interacting facor f3 domain"/>
    <property type="match status" value="1"/>
</dbReference>
<evidence type="ECO:0000256" key="5">
    <source>
        <dbReference type="ARBA" id="ARBA00022530"/>
    </source>
</evidence>
<evidence type="ECO:0000256" key="2">
    <source>
        <dbReference type="ARBA" id="ARBA00005683"/>
    </source>
</evidence>
<protein>
    <recommendedName>
        <fullName evidence="9">Protein Wnt</fullName>
    </recommendedName>
</protein>
<dbReference type="SMART" id="SM00097">
    <property type="entry name" value="WNT1"/>
    <property type="match status" value="1"/>
</dbReference>
<keyword evidence="4" id="KW-0964">Secreted</keyword>
<dbReference type="GO" id="GO:0005102">
    <property type="term" value="F:signaling receptor binding"/>
    <property type="evidence" value="ECO:0007669"/>
    <property type="project" value="UniProtKB-ARBA"/>
</dbReference>
<dbReference type="SUPFAM" id="SSF63737">
    <property type="entry name" value="Leukotriene A4 hydrolase N-terminal domain"/>
    <property type="match status" value="1"/>
</dbReference>
<evidence type="ECO:0000259" key="10">
    <source>
        <dbReference type="Pfam" id="PF17900"/>
    </source>
</evidence>
<dbReference type="Gene3D" id="3.30.2460.20">
    <property type="match status" value="1"/>
</dbReference>
<feature type="domain" description="Aminopeptidase N-like N-terminal" evidence="10">
    <location>
        <begin position="406"/>
        <end position="511"/>
    </location>
</feature>
<name>A0ABD2NKI8_9CUCU</name>
<dbReference type="Proteomes" id="UP001516400">
    <property type="component" value="Unassembled WGS sequence"/>
</dbReference>
<dbReference type="GO" id="GO:0048699">
    <property type="term" value="P:generation of neurons"/>
    <property type="evidence" value="ECO:0007669"/>
    <property type="project" value="UniProtKB-ARBA"/>
</dbReference>
<gene>
    <name evidence="11" type="ORF">HHI36_016584</name>
</gene>
<dbReference type="InterPro" id="IPR018161">
    <property type="entry name" value="Wnt_CS"/>
</dbReference>
<sequence length="514" mass="58329">MAMIFCNKEFKWKRWNCPTSDFSRKTNHLLTKEIAYTRAIISAAIVHSISRNCSQSKHKSCNCNSLHPSSTLEKEMQRMEKIPLPKIDNNPTGVIGNSYNNVQKQFNKFEEAKYGKDIVWSWGGCSDDPGHGEHEARKLFADYERGSDAQAFIEKHNNRVGRQVVKESLVRKCRCHGVSGSCSHQTCWLEVAPFGQIARTLKDRYKNAVRISFEQIRGARTIGNTARFQLNQKLSHISPKQLVYLDESPDYCVPNSSTGWPGTIGRACSRPGRNSSDHEEKRSCRNLCRSCGHRVRRQKKKIAIRCNCAFQWCCELSMINHLKGILPVTRSQHLNIALSLTRIYRPVAFCISTIVLGVNYANLKSNQGNVRSPEDESDSPVEIENPFIIHNPTDMSKYRLPLLILPKTYDLYLYPDLQTGNFSGKIIASVNVSETTDVVTVNSKGLSIKNAKIDNEEASIDYDEKFERLNLRKKSGNNVDSPNSVIEMEFDGDMKNKITGLYTSSYKNKNGELR</sequence>
<keyword evidence="6 9" id="KW-0879">Wnt signaling pathway</keyword>
<proteinExistence type="inferred from homology"/>
<comment type="subcellular location">
    <subcellularLocation>
        <location evidence="1 9">Secreted</location>
        <location evidence="1 9">Extracellular space</location>
        <location evidence="1 9">Extracellular matrix</location>
    </subcellularLocation>
</comment>
<evidence type="ECO:0000313" key="11">
    <source>
        <dbReference type="EMBL" id="KAL3279070.1"/>
    </source>
</evidence>
<dbReference type="Pfam" id="PF00110">
    <property type="entry name" value="wnt"/>
    <property type="match status" value="1"/>
</dbReference>
<keyword evidence="8" id="KW-0449">Lipoprotein</keyword>
<evidence type="ECO:0000256" key="9">
    <source>
        <dbReference type="RuleBase" id="RU003500"/>
    </source>
</evidence>